<sequence>MAANRFRLHPTGEFQSIDELGDLLVSPHGASATTRLRDIATLSRGLTDSPASIYHANGRQAVTMGSFFYPWRQRY</sequence>
<protein>
    <submittedName>
        <fullName evidence="1">Cobalt-zinc-cadmium resistance protein CzcA</fullName>
    </submittedName>
</protein>
<dbReference type="Gene3D" id="3.30.70.1320">
    <property type="entry name" value="Multidrug efflux transporter AcrB pore domain like"/>
    <property type="match status" value="1"/>
</dbReference>
<dbReference type="AlphaFoldDB" id="A0A3S4GLB8"/>
<name>A0A3S4GLB8_KLEPN</name>
<dbReference type="EMBL" id="LR134162">
    <property type="protein sequence ID" value="VEB06695.1"/>
    <property type="molecule type" value="Genomic_DNA"/>
</dbReference>
<dbReference type="Gene3D" id="3.30.2090.10">
    <property type="entry name" value="Multidrug efflux transporter AcrB TolC docking domain, DN and DC subdomains"/>
    <property type="match status" value="1"/>
</dbReference>
<accession>A0A3S4GLB8</accession>
<dbReference type="InterPro" id="IPR027463">
    <property type="entry name" value="AcrB_DN_DC_subdom"/>
</dbReference>
<evidence type="ECO:0000313" key="2">
    <source>
        <dbReference type="Proteomes" id="UP000282433"/>
    </source>
</evidence>
<proteinExistence type="predicted"/>
<evidence type="ECO:0000313" key="1">
    <source>
        <dbReference type="EMBL" id="VEB06695.1"/>
    </source>
</evidence>
<dbReference type="Proteomes" id="UP000282433">
    <property type="component" value="Chromosome"/>
</dbReference>
<gene>
    <name evidence="1" type="ORF">NCTC13635_06212</name>
</gene>
<reference evidence="1 2" key="1">
    <citation type="submission" date="2018-12" db="EMBL/GenBank/DDBJ databases">
        <authorList>
            <consortium name="Pathogen Informatics"/>
        </authorList>
    </citation>
    <scope>NUCLEOTIDE SEQUENCE [LARGE SCALE GENOMIC DNA]</scope>
    <source>
        <strain evidence="1 2">NCTC13635</strain>
    </source>
</reference>
<organism evidence="1 2">
    <name type="scientific">Klebsiella pneumoniae</name>
    <dbReference type="NCBI Taxonomy" id="573"/>
    <lineage>
        <taxon>Bacteria</taxon>
        <taxon>Pseudomonadati</taxon>
        <taxon>Pseudomonadota</taxon>
        <taxon>Gammaproteobacteria</taxon>
        <taxon>Enterobacterales</taxon>
        <taxon>Enterobacteriaceae</taxon>
        <taxon>Klebsiella/Raoultella group</taxon>
        <taxon>Klebsiella</taxon>
        <taxon>Klebsiella pneumoniae complex</taxon>
    </lineage>
</organism>